<dbReference type="InterPro" id="IPR000182">
    <property type="entry name" value="GNAT_dom"/>
</dbReference>
<name>A0ABT0Q9N1_9FLAO</name>
<keyword evidence="3" id="KW-1185">Reference proteome</keyword>
<feature type="domain" description="N-acetyltransferase" evidence="1">
    <location>
        <begin position="5"/>
        <end position="182"/>
    </location>
</feature>
<organism evidence="2 3">
    <name type="scientific">Jejuia spongiicola</name>
    <dbReference type="NCBI Taxonomy" id="2942207"/>
    <lineage>
        <taxon>Bacteria</taxon>
        <taxon>Pseudomonadati</taxon>
        <taxon>Bacteroidota</taxon>
        <taxon>Flavobacteriia</taxon>
        <taxon>Flavobacteriales</taxon>
        <taxon>Flavobacteriaceae</taxon>
        <taxon>Jejuia</taxon>
    </lineage>
</organism>
<protein>
    <submittedName>
        <fullName evidence="2">GNAT family N-acetyltransferase</fullName>
    </submittedName>
</protein>
<dbReference type="InterPro" id="IPR016181">
    <property type="entry name" value="Acyl_CoA_acyltransferase"/>
</dbReference>
<dbReference type="Pfam" id="PF00583">
    <property type="entry name" value="Acetyltransf_1"/>
    <property type="match status" value="1"/>
</dbReference>
<dbReference type="RefSeq" id="WP_233192476.1">
    <property type="nucleotide sequence ID" value="NZ_JAMFLZ010000001.1"/>
</dbReference>
<proteinExistence type="predicted"/>
<gene>
    <name evidence="2" type="ORF">M3P09_01705</name>
</gene>
<evidence type="ECO:0000313" key="2">
    <source>
        <dbReference type="EMBL" id="MCL6293687.1"/>
    </source>
</evidence>
<evidence type="ECO:0000313" key="3">
    <source>
        <dbReference type="Proteomes" id="UP001165381"/>
    </source>
</evidence>
<comment type="caution">
    <text evidence="2">The sequence shown here is derived from an EMBL/GenBank/DDBJ whole genome shotgun (WGS) entry which is preliminary data.</text>
</comment>
<evidence type="ECO:0000259" key="1">
    <source>
        <dbReference type="PROSITE" id="PS51186"/>
    </source>
</evidence>
<sequence length="183" mass="21118">MKTNITYHRASTTEELNQILKLQEENLRGLVSDEIKKKEGFVTLQHDFEILKKMNDACAHCIVKYKGEVVGYALSMLKEFQNDIPLLVPMFIQIEKAIKEQNLSSNYIAMGQICIDKKLRGQGAFRGLYNYMEQELKNDFDAIITEVDTKNIRSSNAHKAIGFELLKNYISNNQVWEVIILKL</sequence>
<accession>A0ABT0Q9N1</accession>
<dbReference type="Gene3D" id="3.40.630.30">
    <property type="match status" value="1"/>
</dbReference>
<dbReference type="PROSITE" id="PS51186">
    <property type="entry name" value="GNAT"/>
    <property type="match status" value="1"/>
</dbReference>
<reference evidence="2" key="1">
    <citation type="submission" date="2022-05" db="EMBL/GenBank/DDBJ databases">
        <authorList>
            <person name="Park J.-S."/>
        </authorList>
    </citation>
    <scope>NUCLEOTIDE SEQUENCE</scope>
    <source>
        <strain evidence="2">2012CJ34-3</strain>
    </source>
</reference>
<dbReference type="Proteomes" id="UP001165381">
    <property type="component" value="Unassembled WGS sequence"/>
</dbReference>
<dbReference type="SUPFAM" id="SSF55729">
    <property type="entry name" value="Acyl-CoA N-acyltransferases (Nat)"/>
    <property type="match status" value="1"/>
</dbReference>
<dbReference type="EMBL" id="JAMFLZ010000001">
    <property type="protein sequence ID" value="MCL6293687.1"/>
    <property type="molecule type" value="Genomic_DNA"/>
</dbReference>